<name>A0A1R2C452_9CILI</name>
<protein>
    <submittedName>
        <fullName evidence="1">Uncharacterized protein</fullName>
    </submittedName>
</protein>
<keyword evidence="2" id="KW-1185">Reference proteome</keyword>
<organism evidence="1 2">
    <name type="scientific">Stentor coeruleus</name>
    <dbReference type="NCBI Taxonomy" id="5963"/>
    <lineage>
        <taxon>Eukaryota</taxon>
        <taxon>Sar</taxon>
        <taxon>Alveolata</taxon>
        <taxon>Ciliophora</taxon>
        <taxon>Postciliodesmatophora</taxon>
        <taxon>Heterotrichea</taxon>
        <taxon>Heterotrichida</taxon>
        <taxon>Stentoridae</taxon>
        <taxon>Stentor</taxon>
    </lineage>
</organism>
<sequence>MVCISEILESPITRSDYNNLIKVCLKQWGHRVANSIGALIIEFRDNVKVDYNFKVTFYYEGEACLNLLVTGGFGNITRSKYRVNEHIIERYD</sequence>
<dbReference type="EMBL" id="MPUH01000291">
    <property type="protein sequence ID" value="OMJ83808.1"/>
    <property type="molecule type" value="Genomic_DNA"/>
</dbReference>
<comment type="caution">
    <text evidence="1">The sequence shown here is derived from an EMBL/GenBank/DDBJ whole genome shotgun (WGS) entry which is preliminary data.</text>
</comment>
<dbReference type="AlphaFoldDB" id="A0A1R2C452"/>
<accession>A0A1R2C452</accession>
<proteinExistence type="predicted"/>
<dbReference type="Proteomes" id="UP000187209">
    <property type="component" value="Unassembled WGS sequence"/>
</dbReference>
<reference evidence="1 2" key="1">
    <citation type="submission" date="2016-11" db="EMBL/GenBank/DDBJ databases">
        <title>The macronuclear genome of Stentor coeruleus: a giant cell with tiny introns.</title>
        <authorList>
            <person name="Slabodnick M."/>
            <person name="Ruby J.G."/>
            <person name="Reiff S.B."/>
            <person name="Swart E.C."/>
            <person name="Gosai S."/>
            <person name="Prabakaran S."/>
            <person name="Witkowska E."/>
            <person name="Larue G.E."/>
            <person name="Fisher S."/>
            <person name="Freeman R.M."/>
            <person name="Gunawardena J."/>
            <person name="Chu W."/>
            <person name="Stover N.A."/>
            <person name="Gregory B.D."/>
            <person name="Nowacki M."/>
            <person name="Derisi J."/>
            <person name="Roy S.W."/>
            <person name="Marshall W.F."/>
            <person name="Sood P."/>
        </authorList>
    </citation>
    <scope>NUCLEOTIDE SEQUENCE [LARGE SCALE GENOMIC DNA]</scope>
    <source>
        <strain evidence="1">WM001</strain>
    </source>
</reference>
<gene>
    <name evidence="1" type="ORF">SteCoe_15218</name>
</gene>
<evidence type="ECO:0000313" key="2">
    <source>
        <dbReference type="Proteomes" id="UP000187209"/>
    </source>
</evidence>
<evidence type="ECO:0000313" key="1">
    <source>
        <dbReference type="EMBL" id="OMJ83808.1"/>
    </source>
</evidence>